<gene>
    <name evidence="1" type="ORF">CEPIT_LOCUS31086</name>
</gene>
<dbReference type="Proteomes" id="UP001152523">
    <property type="component" value="Unassembled WGS sequence"/>
</dbReference>
<name>A0AAV0F644_9ASTE</name>
<evidence type="ECO:0000313" key="1">
    <source>
        <dbReference type="EMBL" id="CAH9131013.1"/>
    </source>
</evidence>
<protein>
    <submittedName>
        <fullName evidence="1">Uncharacterized protein</fullName>
    </submittedName>
</protein>
<dbReference type="AlphaFoldDB" id="A0AAV0F644"/>
<comment type="caution">
    <text evidence="1">The sequence shown here is derived from an EMBL/GenBank/DDBJ whole genome shotgun (WGS) entry which is preliminary data.</text>
</comment>
<dbReference type="EMBL" id="CAMAPF010000964">
    <property type="protein sequence ID" value="CAH9131013.1"/>
    <property type="molecule type" value="Genomic_DNA"/>
</dbReference>
<keyword evidence="2" id="KW-1185">Reference proteome</keyword>
<reference evidence="1" key="1">
    <citation type="submission" date="2022-07" db="EMBL/GenBank/DDBJ databases">
        <authorList>
            <person name="Macas J."/>
            <person name="Novak P."/>
            <person name="Neumann P."/>
        </authorList>
    </citation>
    <scope>NUCLEOTIDE SEQUENCE</scope>
</reference>
<accession>A0AAV0F644</accession>
<organism evidence="1 2">
    <name type="scientific">Cuscuta epithymum</name>
    <dbReference type="NCBI Taxonomy" id="186058"/>
    <lineage>
        <taxon>Eukaryota</taxon>
        <taxon>Viridiplantae</taxon>
        <taxon>Streptophyta</taxon>
        <taxon>Embryophyta</taxon>
        <taxon>Tracheophyta</taxon>
        <taxon>Spermatophyta</taxon>
        <taxon>Magnoliopsida</taxon>
        <taxon>eudicotyledons</taxon>
        <taxon>Gunneridae</taxon>
        <taxon>Pentapetalae</taxon>
        <taxon>asterids</taxon>
        <taxon>lamiids</taxon>
        <taxon>Solanales</taxon>
        <taxon>Convolvulaceae</taxon>
        <taxon>Cuscuteae</taxon>
        <taxon>Cuscuta</taxon>
        <taxon>Cuscuta subgen. Cuscuta</taxon>
    </lineage>
</organism>
<sequence>MLFLPRFSGGIFLLMMDPRFAGETLKHFEVHSNLLMDAHRSMSNEMHILKKAASNADELDDKQECSKNFSLCDQVTKNEQKYCGPVMVGLVHLCCFGSLHFVFGDCLKSQHYK</sequence>
<evidence type="ECO:0000313" key="2">
    <source>
        <dbReference type="Proteomes" id="UP001152523"/>
    </source>
</evidence>
<proteinExistence type="predicted"/>